<dbReference type="PANTHER" id="PTHR43133">
    <property type="entry name" value="RNA POLYMERASE ECF-TYPE SIGMA FACTO"/>
    <property type="match status" value="1"/>
</dbReference>
<gene>
    <name evidence="8" type="ORF">KJ970_05800</name>
</gene>
<dbReference type="EMBL" id="JAHJDP010000031">
    <property type="protein sequence ID" value="MBU2690423.1"/>
    <property type="molecule type" value="Genomic_DNA"/>
</dbReference>
<dbReference type="NCBIfam" id="TIGR02937">
    <property type="entry name" value="sigma70-ECF"/>
    <property type="match status" value="1"/>
</dbReference>
<evidence type="ECO:0000256" key="4">
    <source>
        <dbReference type="ARBA" id="ARBA00023125"/>
    </source>
</evidence>
<dbReference type="GO" id="GO:0003677">
    <property type="term" value="F:DNA binding"/>
    <property type="evidence" value="ECO:0007669"/>
    <property type="project" value="UniProtKB-KW"/>
</dbReference>
<dbReference type="InterPro" id="IPR013325">
    <property type="entry name" value="RNA_pol_sigma_r2"/>
</dbReference>
<name>A0A948RSX8_UNCEI</name>
<accession>A0A948RSX8</accession>
<evidence type="ECO:0000313" key="9">
    <source>
        <dbReference type="Proteomes" id="UP000777784"/>
    </source>
</evidence>
<protein>
    <submittedName>
        <fullName evidence="8">Sigma-70 family RNA polymerase sigma factor</fullName>
    </submittedName>
</protein>
<sequence length="174" mass="20633">MALENENAVIRRCQRGEIDAFETIYHYYEEQLMAVAFRLLSNREEAEEALHDAMFKAYRKIGQFRHQASFSSWLHRIVINICYDRLRKMKRRGAQKPLEELGEIGREDNMELRRRLHEAIAGLPPKMKTCFVLFVQQGYKQQEIADMLDIKLGTVKLHVYEARTRLRETLADQM</sequence>
<proteinExistence type="inferred from homology"/>
<dbReference type="InterPro" id="IPR007627">
    <property type="entry name" value="RNA_pol_sigma70_r2"/>
</dbReference>
<feature type="domain" description="RNA polymerase sigma-70 region 2" evidence="6">
    <location>
        <begin position="25"/>
        <end position="91"/>
    </location>
</feature>
<keyword evidence="5" id="KW-0804">Transcription</keyword>
<dbReference type="Gene3D" id="1.10.1740.10">
    <property type="match status" value="1"/>
</dbReference>
<organism evidence="8 9">
    <name type="scientific">Eiseniibacteriota bacterium</name>
    <dbReference type="NCBI Taxonomy" id="2212470"/>
    <lineage>
        <taxon>Bacteria</taxon>
        <taxon>Candidatus Eiseniibacteriota</taxon>
    </lineage>
</organism>
<dbReference type="Pfam" id="PF04542">
    <property type="entry name" value="Sigma70_r2"/>
    <property type="match status" value="1"/>
</dbReference>
<keyword evidence="3" id="KW-0731">Sigma factor</keyword>
<dbReference type="SUPFAM" id="SSF88946">
    <property type="entry name" value="Sigma2 domain of RNA polymerase sigma factors"/>
    <property type="match status" value="1"/>
</dbReference>
<evidence type="ECO:0000256" key="1">
    <source>
        <dbReference type="ARBA" id="ARBA00010641"/>
    </source>
</evidence>
<keyword evidence="2" id="KW-0805">Transcription regulation</keyword>
<dbReference type="CDD" id="cd06171">
    <property type="entry name" value="Sigma70_r4"/>
    <property type="match status" value="1"/>
</dbReference>
<dbReference type="InterPro" id="IPR014284">
    <property type="entry name" value="RNA_pol_sigma-70_dom"/>
</dbReference>
<dbReference type="GO" id="GO:0016987">
    <property type="term" value="F:sigma factor activity"/>
    <property type="evidence" value="ECO:0007669"/>
    <property type="project" value="UniProtKB-KW"/>
</dbReference>
<dbReference type="InterPro" id="IPR013324">
    <property type="entry name" value="RNA_pol_sigma_r3/r4-like"/>
</dbReference>
<evidence type="ECO:0000259" key="7">
    <source>
        <dbReference type="Pfam" id="PF08281"/>
    </source>
</evidence>
<evidence type="ECO:0000256" key="5">
    <source>
        <dbReference type="ARBA" id="ARBA00023163"/>
    </source>
</evidence>
<dbReference type="InterPro" id="IPR039425">
    <property type="entry name" value="RNA_pol_sigma-70-like"/>
</dbReference>
<dbReference type="InterPro" id="IPR036388">
    <property type="entry name" value="WH-like_DNA-bd_sf"/>
</dbReference>
<dbReference type="InterPro" id="IPR013249">
    <property type="entry name" value="RNA_pol_sigma70_r4_t2"/>
</dbReference>
<reference evidence="8" key="1">
    <citation type="submission" date="2021-05" db="EMBL/GenBank/DDBJ databases">
        <title>Energy efficiency and biological interactions define the core microbiome of deep oligotrophic groundwater.</title>
        <authorList>
            <person name="Mehrshad M."/>
            <person name="Lopez-Fernandez M."/>
            <person name="Bell E."/>
            <person name="Bernier-Latmani R."/>
            <person name="Bertilsson S."/>
            <person name="Dopson M."/>
        </authorList>
    </citation>
    <scope>NUCLEOTIDE SEQUENCE</scope>
    <source>
        <strain evidence="8">Modern_marine.mb.64</strain>
    </source>
</reference>
<dbReference type="GO" id="GO:0006352">
    <property type="term" value="P:DNA-templated transcription initiation"/>
    <property type="evidence" value="ECO:0007669"/>
    <property type="project" value="InterPro"/>
</dbReference>
<dbReference type="Proteomes" id="UP000777784">
    <property type="component" value="Unassembled WGS sequence"/>
</dbReference>
<dbReference type="AlphaFoldDB" id="A0A948RSX8"/>
<dbReference type="SUPFAM" id="SSF88659">
    <property type="entry name" value="Sigma3 and sigma4 domains of RNA polymerase sigma factors"/>
    <property type="match status" value="1"/>
</dbReference>
<feature type="domain" description="RNA polymerase sigma factor 70 region 4 type 2" evidence="7">
    <location>
        <begin position="113"/>
        <end position="166"/>
    </location>
</feature>
<comment type="caution">
    <text evidence="8">The sequence shown here is derived from an EMBL/GenBank/DDBJ whole genome shotgun (WGS) entry which is preliminary data.</text>
</comment>
<keyword evidence="4" id="KW-0238">DNA-binding</keyword>
<dbReference type="Gene3D" id="1.10.10.10">
    <property type="entry name" value="Winged helix-like DNA-binding domain superfamily/Winged helix DNA-binding domain"/>
    <property type="match status" value="1"/>
</dbReference>
<evidence type="ECO:0000259" key="6">
    <source>
        <dbReference type="Pfam" id="PF04542"/>
    </source>
</evidence>
<evidence type="ECO:0000256" key="3">
    <source>
        <dbReference type="ARBA" id="ARBA00023082"/>
    </source>
</evidence>
<dbReference type="PANTHER" id="PTHR43133:SF50">
    <property type="entry name" value="ECF RNA POLYMERASE SIGMA FACTOR SIGM"/>
    <property type="match status" value="1"/>
</dbReference>
<dbReference type="Pfam" id="PF08281">
    <property type="entry name" value="Sigma70_r4_2"/>
    <property type="match status" value="1"/>
</dbReference>
<comment type="similarity">
    <text evidence="1">Belongs to the sigma-70 factor family. ECF subfamily.</text>
</comment>
<evidence type="ECO:0000313" key="8">
    <source>
        <dbReference type="EMBL" id="MBU2690423.1"/>
    </source>
</evidence>
<evidence type="ECO:0000256" key="2">
    <source>
        <dbReference type="ARBA" id="ARBA00023015"/>
    </source>
</evidence>